<gene>
    <name evidence="4" type="ORF">SAMN04488071_0355</name>
</gene>
<evidence type="ECO:0000259" key="3">
    <source>
        <dbReference type="PROSITE" id="PS51094"/>
    </source>
</evidence>
<dbReference type="CDD" id="cd00211">
    <property type="entry name" value="PTS_IIA_fru"/>
    <property type="match status" value="1"/>
</dbReference>
<evidence type="ECO:0000256" key="2">
    <source>
        <dbReference type="ARBA" id="ARBA00022679"/>
    </source>
</evidence>
<evidence type="ECO:0000256" key="1">
    <source>
        <dbReference type="ARBA" id="ARBA00004496"/>
    </source>
</evidence>
<dbReference type="InterPro" id="IPR006320">
    <property type="entry name" value="PTS_Nitro_regul"/>
</dbReference>
<keyword evidence="2" id="KW-0808">Transferase</keyword>
<dbReference type="Pfam" id="PF00359">
    <property type="entry name" value="PTS_EIIA_2"/>
    <property type="match status" value="1"/>
</dbReference>
<dbReference type="GO" id="GO:0009401">
    <property type="term" value="P:phosphoenolpyruvate-dependent sugar phosphotransferase system"/>
    <property type="evidence" value="ECO:0007669"/>
    <property type="project" value="InterPro"/>
</dbReference>
<name>A0A1G6TVW6_9PROT</name>
<reference evidence="4 5" key="1">
    <citation type="submission" date="2016-10" db="EMBL/GenBank/DDBJ databases">
        <authorList>
            <person name="de Groot N.N."/>
        </authorList>
    </citation>
    <scope>NUCLEOTIDE SEQUENCE [LARGE SCALE GENOMIC DNA]</scope>
    <source>
        <strain evidence="4 5">CGMCC 1.9109</strain>
    </source>
</reference>
<proteinExistence type="predicted"/>
<dbReference type="InterPro" id="IPR002178">
    <property type="entry name" value="PTS_EIIA_type-2_dom"/>
</dbReference>
<evidence type="ECO:0000313" key="5">
    <source>
        <dbReference type="Proteomes" id="UP000183685"/>
    </source>
</evidence>
<dbReference type="NCBIfam" id="TIGR01419">
    <property type="entry name" value="nitro_reg_IIA"/>
    <property type="match status" value="1"/>
</dbReference>
<dbReference type="PROSITE" id="PS00372">
    <property type="entry name" value="PTS_EIIA_TYPE_2_HIS"/>
    <property type="match status" value="1"/>
</dbReference>
<dbReference type="PROSITE" id="PS51094">
    <property type="entry name" value="PTS_EIIA_TYPE_2"/>
    <property type="match status" value="1"/>
</dbReference>
<dbReference type="RefSeq" id="WP_068308595.1">
    <property type="nucleotide sequence ID" value="NZ_DAIOMO010000003.1"/>
</dbReference>
<evidence type="ECO:0000313" key="4">
    <source>
        <dbReference type="EMBL" id="SDD32507.1"/>
    </source>
</evidence>
<dbReference type="STRING" id="637679.GCA_001550055_00535"/>
<keyword evidence="5" id="KW-1185">Reference proteome</keyword>
<dbReference type="PANTHER" id="PTHR47738:SF1">
    <property type="entry name" value="NITROGEN REGULATORY PROTEIN"/>
    <property type="match status" value="1"/>
</dbReference>
<dbReference type="InterPro" id="IPR016152">
    <property type="entry name" value="PTrfase/Anion_transptr"/>
</dbReference>
<dbReference type="GO" id="GO:0005737">
    <property type="term" value="C:cytoplasm"/>
    <property type="evidence" value="ECO:0007669"/>
    <property type="project" value="UniProtKB-SubCell"/>
</dbReference>
<dbReference type="FunFam" id="3.40.930.10:FF:000009">
    <property type="entry name" value="PTS system, fructose specific IIABC component"/>
    <property type="match status" value="1"/>
</dbReference>
<dbReference type="Proteomes" id="UP000183685">
    <property type="component" value="Unassembled WGS sequence"/>
</dbReference>
<dbReference type="GO" id="GO:0030295">
    <property type="term" value="F:protein kinase activator activity"/>
    <property type="evidence" value="ECO:0007669"/>
    <property type="project" value="TreeGrafter"/>
</dbReference>
<dbReference type="OrthoDB" id="95460at2"/>
<comment type="subcellular location">
    <subcellularLocation>
        <location evidence="1">Cytoplasm</location>
    </subcellularLocation>
</comment>
<organism evidence="4 5">
    <name type="scientific">Kordiimonas lacus</name>
    <dbReference type="NCBI Taxonomy" id="637679"/>
    <lineage>
        <taxon>Bacteria</taxon>
        <taxon>Pseudomonadati</taxon>
        <taxon>Pseudomonadota</taxon>
        <taxon>Alphaproteobacteria</taxon>
        <taxon>Kordiimonadales</taxon>
        <taxon>Kordiimonadaceae</taxon>
        <taxon>Kordiimonas</taxon>
    </lineage>
</organism>
<dbReference type="GO" id="GO:0008982">
    <property type="term" value="F:protein-N(PI)-phosphohistidine-sugar phosphotransferase activity"/>
    <property type="evidence" value="ECO:0007669"/>
    <property type="project" value="InterPro"/>
</dbReference>
<sequence length="153" mass="16480">MEIEDLLTAENVLGDFKASSKKQTLQSLSRKLADFAGLDARLVFDKLLEREKLGSTGVGKGVAIPHARVEGLDEIKGLFARLASPIDFDSVDDQPVDIVFMLLAPTDAGADHLKALARVSRLLRDEGTLKKLRATSDDSALYAMLAQPTSNAA</sequence>
<dbReference type="Gene3D" id="3.40.930.10">
    <property type="entry name" value="Mannitol-specific EII, Chain A"/>
    <property type="match status" value="1"/>
</dbReference>
<accession>A0A1G6TVW6</accession>
<dbReference type="PANTHER" id="PTHR47738">
    <property type="entry name" value="PTS SYSTEM FRUCTOSE-LIKE EIIA COMPONENT-RELATED"/>
    <property type="match status" value="1"/>
</dbReference>
<dbReference type="SUPFAM" id="SSF55804">
    <property type="entry name" value="Phoshotransferase/anion transport protein"/>
    <property type="match status" value="1"/>
</dbReference>
<dbReference type="EMBL" id="FNAK01000001">
    <property type="protein sequence ID" value="SDD32507.1"/>
    <property type="molecule type" value="Genomic_DNA"/>
</dbReference>
<protein>
    <submittedName>
        <fullName evidence="4">PTS IIA-like nitrogen-regulatory protein PtsN</fullName>
    </submittedName>
</protein>
<dbReference type="InterPro" id="IPR051541">
    <property type="entry name" value="PTS_SugarTrans_NitroReg"/>
</dbReference>
<feature type="domain" description="PTS EIIA type-2" evidence="3">
    <location>
        <begin position="5"/>
        <end position="148"/>
    </location>
</feature>
<dbReference type="AlphaFoldDB" id="A0A1G6TVW6"/>